<evidence type="ECO:0000259" key="1">
    <source>
        <dbReference type="Pfam" id="PF07179"/>
    </source>
</evidence>
<dbReference type="Proteomes" id="UP000076630">
    <property type="component" value="Unassembled WGS sequence"/>
</dbReference>
<gene>
    <name evidence="3" type="ORF">AV926_00595</name>
</gene>
<reference evidence="3 4" key="1">
    <citation type="submission" date="2016-01" db="EMBL/GenBank/DDBJ databases">
        <title>Whole genome sequencing of Myroides marinus L41.</title>
        <authorList>
            <person name="Hong K.W."/>
        </authorList>
    </citation>
    <scope>NUCLEOTIDE SEQUENCE [LARGE SCALE GENOMIC DNA]</scope>
    <source>
        <strain evidence="3 4">L41</strain>
    </source>
</reference>
<feature type="domain" description="SseB protein C-terminal" evidence="2">
    <location>
        <begin position="146"/>
        <end position="254"/>
    </location>
</feature>
<protein>
    <submittedName>
        <fullName evidence="3">SseB family protein</fullName>
    </submittedName>
</protein>
<evidence type="ECO:0000313" key="3">
    <source>
        <dbReference type="EMBL" id="KZE81839.1"/>
    </source>
</evidence>
<feature type="domain" description="SseB protein N-terminal" evidence="1">
    <location>
        <begin position="24"/>
        <end position="128"/>
    </location>
</feature>
<keyword evidence="4" id="KW-1185">Reference proteome</keyword>
<dbReference type="RefSeq" id="WP_038986481.1">
    <property type="nucleotide sequence ID" value="NZ_JWJO01000023.1"/>
</dbReference>
<accession>A0A161S937</accession>
<proteinExistence type="predicted"/>
<name>A0A161S937_9FLAO</name>
<sequence>MSNYNRNKNTTTKLNTNLTLAQIIEQAGSNPEYRAVFYNRFLKDYIYILVQKDSTTEDSETPPIIAFENNCIPVFTDPDRIYDGSAIHQEMDYMKVRGHAFLEMTVGATIIVNPFSKVYKELVVEEIADMLNGSIFNTVSSPVLRGQMNVQIGKPNNNPTTLLNELKSAFYQNEHITAAYIGWTFNEILDKEPHYIFAIECSEELSNFKEVANLVSTFCKSHFKEGEYADIIKLEQNGNYSDYFYNQAKPFYVK</sequence>
<dbReference type="OrthoDB" id="768046at2"/>
<evidence type="ECO:0000259" key="2">
    <source>
        <dbReference type="Pfam" id="PF14581"/>
    </source>
</evidence>
<evidence type="ECO:0000313" key="4">
    <source>
        <dbReference type="Proteomes" id="UP000076630"/>
    </source>
</evidence>
<organism evidence="3 4">
    <name type="scientific">Myroides marinus</name>
    <dbReference type="NCBI Taxonomy" id="703342"/>
    <lineage>
        <taxon>Bacteria</taxon>
        <taxon>Pseudomonadati</taxon>
        <taxon>Bacteroidota</taxon>
        <taxon>Flavobacteriia</taxon>
        <taxon>Flavobacteriales</taxon>
        <taxon>Flavobacteriaceae</taxon>
        <taxon>Myroides</taxon>
    </lineage>
</organism>
<comment type="caution">
    <text evidence="3">The sequence shown here is derived from an EMBL/GenBank/DDBJ whole genome shotgun (WGS) entry which is preliminary data.</text>
</comment>
<dbReference type="InterPro" id="IPR027945">
    <property type="entry name" value="SseB_C"/>
</dbReference>
<dbReference type="Pfam" id="PF07179">
    <property type="entry name" value="SseB"/>
    <property type="match status" value="1"/>
</dbReference>
<dbReference type="AlphaFoldDB" id="A0A161S937"/>
<dbReference type="EMBL" id="LQNU01000050">
    <property type="protein sequence ID" value="KZE81839.1"/>
    <property type="molecule type" value="Genomic_DNA"/>
</dbReference>
<dbReference type="Pfam" id="PF14581">
    <property type="entry name" value="SseB_C"/>
    <property type="match status" value="1"/>
</dbReference>
<dbReference type="InterPro" id="IPR009839">
    <property type="entry name" value="SseB_N"/>
</dbReference>